<evidence type="ECO:0000313" key="1">
    <source>
        <dbReference type="EMBL" id="KHM51860.1"/>
    </source>
</evidence>
<sequence>MSAPRKGKLEKMNIILPQIVKSMVIGEEFSSHMMMFYWPKIVGKHISDNVSPVKLEFKKLFLYTSHPIWSTQLSYMKDEIKNKINSFMGEYLVEDLVFTNIKPEKIDVDDNGNEVDMGREIQRMDISDENVSEISRDLEGVKDDDLRKILMKVQINDEKLKKYRKNTNWHPCSKCNTLCPPEDQLCDSCKRNANIDRLKSIRRYLMDVPWARFCDIVKTIPCTAEEVNEQRIILMQILASKISSTNTDCMEATILTMLYKSVSPDKLTPELRQKTIEKFKYDFMDSFAMKNGKKYHKNIKHKNV</sequence>
<keyword evidence="2" id="KW-1185">Reference proteome</keyword>
<organism evidence="1 2">
    <name type="scientific">Anaerovibrio lipolyticus</name>
    <dbReference type="NCBI Taxonomy" id="82374"/>
    <lineage>
        <taxon>Bacteria</taxon>
        <taxon>Bacillati</taxon>
        <taxon>Bacillota</taxon>
        <taxon>Negativicutes</taxon>
        <taxon>Selenomonadales</taxon>
        <taxon>Selenomonadaceae</taxon>
        <taxon>Anaerovibrio</taxon>
    </lineage>
</organism>
<dbReference type="STRING" id="82374.NZ47_08055"/>
<evidence type="ECO:0008006" key="3">
    <source>
        <dbReference type="Google" id="ProtNLM"/>
    </source>
</evidence>
<dbReference type="AlphaFoldDB" id="A0A0B2JU50"/>
<dbReference type="Proteomes" id="UP000030993">
    <property type="component" value="Unassembled WGS sequence"/>
</dbReference>
<protein>
    <recommendedName>
        <fullName evidence="3">DUF721 domain-containing protein</fullName>
    </recommendedName>
</protein>
<comment type="caution">
    <text evidence="1">The sequence shown here is derived from an EMBL/GenBank/DDBJ whole genome shotgun (WGS) entry which is preliminary data.</text>
</comment>
<dbReference type="eggNOG" id="COG5512">
    <property type="taxonomic scope" value="Bacteria"/>
</dbReference>
<accession>A0A0B2JU50</accession>
<evidence type="ECO:0000313" key="2">
    <source>
        <dbReference type="Proteomes" id="UP000030993"/>
    </source>
</evidence>
<gene>
    <name evidence="1" type="ORF">NZ47_08055</name>
</gene>
<dbReference type="PANTHER" id="PTHR36456:SF1">
    <property type="entry name" value="UPF0232 PROTEIN SCO3875"/>
    <property type="match status" value="1"/>
</dbReference>
<dbReference type="EMBL" id="JSCE01000166">
    <property type="protein sequence ID" value="KHM51860.1"/>
    <property type="molecule type" value="Genomic_DNA"/>
</dbReference>
<proteinExistence type="predicted"/>
<name>A0A0B2JU50_9FIRM</name>
<dbReference type="InterPro" id="IPR007922">
    <property type="entry name" value="DciA-like"/>
</dbReference>
<dbReference type="Pfam" id="PF05258">
    <property type="entry name" value="DciA"/>
    <property type="match status" value="1"/>
</dbReference>
<reference evidence="1 2" key="1">
    <citation type="journal article" date="2013" name="PLoS ONE">
        <title>Identification and characterization of three novel lipases belonging to families II and V from Anaerovibrio lipolyticus 5ST.</title>
        <authorList>
            <person name="Prive F."/>
            <person name="Kaderbhai N.N."/>
            <person name="Girdwood S."/>
            <person name="Worgan H.J."/>
            <person name="Pinloche E."/>
            <person name="Scollan N.D."/>
            <person name="Huws S.A."/>
            <person name="Newbold C.J."/>
        </authorList>
    </citation>
    <scope>NUCLEOTIDE SEQUENCE [LARGE SCALE GENOMIC DNA]</scope>
    <source>
        <strain evidence="1 2">5S</strain>
    </source>
</reference>
<dbReference type="RefSeq" id="WP_039208961.1">
    <property type="nucleotide sequence ID" value="NZ_JSCE01000166.1"/>
</dbReference>
<dbReference type="PANTHER" id="PTHR36456">
    <property type="entry name" value="UPF0232 PROTEIN SCO3875"/>
    <property type="match status" value="1"/>
</dbReference>